<dbReference type="EMBL" id="RBDY01000004">
    <property type="protein sequence ID" value="RKN25174.1"/>
    <property type="molecule type" value="Genomic_DNA"/>
</dbReference>
<dbReference type="Pfam" id="PF19300">
    <property type="entry name" value="BPD_transp_1_N"/>
    <property type="match status" value="1"/>
</dbReference>
<evidence type="ECO:0000256" key="7">
    <source>
        <dbReference type="RuleBase" id="RU363032"/>
    </source>
</evidence>
<dbReference type="GO" id="GO:0005886">
    <property type="term" value="C:plasma membrane"/>
    <property type="evidence" value="ECO:0007669"/>
    <property type="project" value="UniProtKB-SubCell"/>
</dbReference>
<comment type="similarity">
    <text evidence="7">Belongs to the binding-protein-dependent transport system permease family.</text>
</comment>
<comment type="caution">
    <text evidence="9">The sequence shown here is derived from an EMBL/GenBank/DDBJ whole genome shotgun (WGS) entry which is preliminary data.</text>
</comment>
<dbReference type="InterPro" id="IPR045621">
    <property type="entry name" value="BPD_transp_1_N"/>
</dbReference>
<keyword evidence="11" id="KW-1185">Reference proteome</keyword>
<evidence type="ECO:0000313" key="11">
    <source>
        <dbReference type="Proteomes" id="UP000268652"/>
    </source>
</evidence>
<feature type="transmembrane region" description="Helical" evidence="7">
    <location>
        <begin position="145"/>
        <end position="173"/>
    </location>
</feature>
<evidence type="ECO:0000256" key="6">
    <source>
        <dbReference type="ARBA" id="ARBA00023136"/>
    </source>
</evidence>
<evidence type="ECO:0000313" key="10">
    <source>
        <dbReference type="EMBL" id="RKN25174.1"/>
    </source>
</evidence>
<evidence type="ECO:0000256" key="4">
    <source>
        <dbReference type="ARBA" id="ARBA00022692"/>
    </source>
</evidence>
<dbReference type="Proteomes" id="UP000268652">
    <property type="component" value="Unassembled WGS sequence"/>
</dbReference>
<dbReference type="InterPro" id="IPR000515">
    <property type="entry name" value="MetI-like"/>
</dbReference>
<reference evidence="11 12" key="1">
    <citation type="submission" date="2018-09" db="EMBL/GenBank/DDBJ databases">
        <title>Streptomyces sp. nov. DS1-2, an endophytic actinomycete isolated from roots of Dendrobium scabrilingue.</title>
        <authorList>
            <person name="Kuncharoen N."/>
            <person name="Kudo T."/>
            <person name="Ohkuma M."/>
            <person name="Yuki M."/>
            <person name="Tanasupawat S."/>
        </authorList>
    </citation>
    <scope>NUCLEOTIDE SEQUENCE [LARGE SCALE GENOMIC DNA]</scope>
    <source>
        <strain evidence="9 12">AZ1-7</strain>
        <strain evidence="10 11">DS1-2</strain>
    </source>
</reference>
<feature type="domain" description="ABC transmembrane type-1" evidence="8">
    <location>
        <begin position="109"/>
        <end position="314"/>
    </location>
</feature>
<protein>
    <submittedName>
        <fullName evidence="9">ABC transporter permease</fullName>
    </submittedName>
</protein>
<dbReference type="Gene3D" id="1.10.3720.10">
    <property type="entry name" value="MetI-like"/>
    <property type="match status" value="1"/>
</dbReference>
<dbReference type="PANTHER" id="PTHR43163:SF3">
    <property type="entry name" value="PEPTIDE ABC TRANSPORTER PERMEASE PROTEIN"/>
    <property type="match status" value="1"/>
</dbReference>
<feature type="transmembrane region" description="Helical" evidence="7">
    <location>
        <begin position="113"/>
        <end position="133"/>
    </location>
</feature>
<dbReference type="EMBL" id="RBDX01000004">
    <property type="protein sequence ID" value="RKN10911.1"/>
    <property type="molecule type" value="Genomic_DNA"/>
</dbReference>
<keyword evidence="3" id="KW-1003">Cell membrane</keyword>
<sequence length="331" mass="34589">MTARPQLPPLARFLLARLAGGAFTLLLAATLVFLATNVLPGDIAHAVLGANATPELVASVRADLGLDEPPHRRYLDFIGGLLTGDLGNSSAALAQGNVLPVADVIGTPLRNTAVLAAITFALFVPLCLVLAGVAASRVGGTVDRLLSGGTIAAAAFPEFLVATVLISVFFDALDWLPPLAAVPEGRTPLDDPLALVMPVTTLLVLCVATGFRLVRAAAVEVLAEPYVDWARLNGVPEATVLRRYVLRNALAPAVQAFAEVARYLFGGVIVVEAVFAFPGIGGLLVRGISVNDVQQTCVIATVLAVLYWAINTLADLAVIRLVPRLRTEASR</sequence>
<evidence type="ECO:0000313" key="12">
    <source>
        <dbReference type="Proteomes" id="UP000275024"/>
    </source>
</evidence>
<dbReference type="GO" id="GO:0055085">
    <property type="term" value="P:transmembrane transport"/>
    <property type="evidence" value="ECO:0007669"/>
    <property type="project" value="InterPro"/>
</dbReference>
<evidence type="ECO:0000259" key="8">
    <source>
        <dbReference type="PROSITE" id="PS50928"/>
    </source>
</evidence>
<dbReference type="RefSeq" id="WP_120696181.1">
    <property type="nucleotide sequence ID" value="NZ_RBDX01000004.1"/>
</dbReference>
<feature type="transmembrane region" description="Helical" evidence="7">
    <location>
        <begin position="193"/>
        <end position="214"/>
    </location>
</feature>
<feature type="transmembrane region" description="Helical" evidence="7">
    <location>
        <begin position="298"/>
        <end position="322"/>
    </location>
</feature>
<dbReference type="InterPro" id="IPR035906">
    <property type="entry name" value="MetI-like_sf"/>
</dbReference>
<keyword evidence="2 7" id="KW-0813">Transport</keyword>
<proteinExistence type="inferred from homology"/>
<evidence type="ECO:0000256" key="3">
    <source>
        <dbReference type="ARBA" id="ARBA00022475"/>
    </source>
</evidence>
<keyword evidence="4 7" id="KW-0812">Transmembrane</keyword>
<evidence type="ECO:0000256" key="5">
    <source>
        <dbReference type="ARBA" id="ARBA00022989"/>
    </source>
</evidence>
<accession>A0A3A9WC25</accession>
<feature type="transmembrane region" description="Helical" evidence="7">
    <location>
        <begin position="14"/>
        <end position="35"/>
    </location>
</feature>
<dbReference type="AlphaFoldDB" id="A0A3A9WC25"/>
<organism evidence="9 12">
    <name type="scientific">Streptomyces radicis</name>
    <dbReference type="NCBI Taxonomy" id="1750517"/>
    <lineage>
        <taxon>Bacteria</taxon>
        <taxon>Bacillati</taxon>
        <taxon>Actinomycetota</taxon>
        <taxon>Actinomycetes</taxon>
        <taxon>Kitasatosporales</taxon>
        <taxon>Streptomycetaceae</taxon>
        <taxon>Streptomyces</taxon>
    </lineage>
</organism>
<dbReference type="OrthoDB" id="3171583at2"/>
<comment type="subcellular location">
    <subcellularLocation>
        <location evidence="1 7">Cell membrane</location>
        <topology evidence="1 7">Multi-pass membrane protein</topology>
    </subcellularLocation>
</comment>
<dbReference type="PROSITE" id="PS50928">
    <property type="entry name" value="ABC_TM1"/>
    <property type="match status" value="1"/>
</dbReference>
<feature type="transmembrane region" description="Helical" evidence="7">
    <location>
        <begin position="263"/>
        <end position="286"/>
    </location>
</feature>
<evidence type="ECO:0000256" key="2">
    <source>
        <dbReference type="ARBA" id="ARBA00022448"/>
    </source>
</evidence>
<dbReference type="SUPFAM" id="SSF161098">
    <property type="entry name" value="MetI-like"/>
    <property type="match status" value="1"/>
</dbReference>
<gene>
    <name evidence="10" type="ORF">D7318_07985</name>
    <name evidence="9" type="ORF">D7319_07130</name>
</gene>
<dbReference type="PANTHER" id="PTHR43163">
    <property type="entry name" value="DIPEPTIDE TRANSPORT SYSTEM PERMEASE PROTEIN DPPB-RELATED"/>
    <property type="match status" value="1"/>
</dbReference>
<name>A0A3A9WC25_9ACTN</name>
<keyword evidence="5 7" id="KW-1133">Transmembrane helix</keyword>
<dbReference type="Pfam" id="PF00528">
    <property type="entry name" value="BPD_transp_1"/>
    <property type="match status" value="1"/>
</dbReference>
<evidence type="ECO:0000256" key="1">
    <source>
        <dbReference type="ARBA" id="ARBA00004651"/>
    </source>
</evidence>
<evidence type="ECO:0000313" key="9">
    <source>
        <dbReference type="EMBL" id="RKN10911.1"/>
    </source>
</evidence>
<keyword evidence="6 7" id="KW-0472">Membrane</keyword>
<dbReference type="Proteomes" id="UP000275024">
    <property type="component" value="Unassembled WGS sequence"/>
</dbReference>